<dbReference type="InterPro" id="IPR001173">
    <property type="entry name" value="Glyco_trans_2-like"/>
</dbReference>
<name>A0ABS1LMR3_9MICO</name>
<dbReference type="InterPro" id="IPR029044">
    <property type="entry name" value="Nucleotide-diphossugar_trans"/>
</dbReference>
<evidence type="ECO:0000259" key="1">
    <source>
        <dbReference type="Pfam" id="PF00535"/>
    </source>
</evidence>
<keyword evidence="3" id="KW-1185">Reference proteome</keyword>
<dbReference type="Pfam" id="PF00535">
    <property type="entry name" value="Glycos_transf_2"/>
    <property type="match status" value="1"/>
</dbReference>
<proteinExistence type="predicted"/>
<dbReference type="InterPro" id="IPR050834">
    <property type="entry name" value="Glycosyltransf_2"/>
</dbReference>
<gene>
    <name evidence="2" type="ORF">HGK34_14785</name>
</gene>
<reference evidence="2 3" key="1">
    <citation type="journal article" date="2021" name="Arch. Microbiol.">
        <title>Myceligenerans indicum sp. nov., an actinobacterium isolated from mangrove sediment of Sundarbans, India.</title>
        <authorList>
            <person name="Asha K."/>
            <person name="Bhadury P."/>
        </authorList>
    </citation>
    <scope>NUCLEOTIDE SEQUENCE [LARGE SCALE GENOMIC DNA]</scope>
    <source>
        <strain evidence="2 3">I2</strain>
    </source>
</reference>
<dbReference type="PANTHER" id="PTHR43685">
    <property type="entry name" value="GLYCOSYLTRANSFERASE"/>
    <property type="match status" value="1"/>
</dbReference>
<evidence type="ECO:0000313" key="3">
    <source>
        <dbReference type="Proteomes" id="UP000675409"/>
    </source>
</evidence>
<dbReference type="Proteomes" id="UP000675409">
    <property type="component" value="Unassembled WGS sequence"/>
</dbReference>
<comment type="caution">
    <text evidence="2">The sequence shown here is derived from an EMBL/GenBank/DDBJ whole genome shotgun (WGS) entry which is preliminary data.</text>
</comment>
<evidence type="ECO:0000313" key="2">
    <source>
        <dbReference type="EMBL" id="MBL0887532.1"/>
    </source>
</evidence>
<dbReference type="Gene3D" id="3.90.550.10">
    <property type="entry name" value="Spore Coat Polysaccharide Biosynthesis Protein SpsA, Chain A"/>
    <property type="match status" value="1"/>
</dbReference>
<feature type="domain" description="Glycosyltransferase 2-like" evidence="1">
    <location>
        <begin position="21"/>
        <end position="134"/>
    </location>
</feature>
<protein>
    <submittedName>
        <fullName evidence="2">Glycosyltransferase</fullName>
    </submittedName>
</protein>
<dbReference type="SUPFAM" id="SSF53448">
    <property type="entry name" value="Nucleotide-diphospho-sugar transferases"/>
    <property type="match status" value="1"/>
</dbReference>
<sequence>MSGVGSSPATGRRLDATPMVSLVMTVLNEERGLPAFLSSLRAQTLPPDELVVVDGGSTDATVPVLQAWGETAGMKVTVIEAPGANISRGRNLAIERAQHQLIAVTDAGTCLDAGWLAALVAARTQDVDVVSGFFEPTWGSRNERLFASVLMPLLDEIDPDEFLPSSRSLLITREAWQAAEGYPEWLDYCEDLVFDLAMKRAGLRFVLQPAAVARWSARETWRAYAKQYYRYARGDGKAGLWPKRHALRYGAYAAGVAGVLGPFPAVVRPLLVLGFAGYCAKFFRRAWRRRPPGVRATLRFLAAVPAVVVVGDVAKMAGYPAGLAWRRRSRSGQ</sequence>
<organism evidence="2 3">
    <name type="scientific">Myceligenerans indicum</name>
    <dbReference type="NCBI Taxonomy" id="2593663"/>
    <lineage>
        <taxon>Bacteria</taxon>
        <taxon>Bacillati</taxon>
        <taxon>Actinomycetota</taxon>
        <taxon>Actinomycetes</taxon>
        <taxon>Micrococcales</taxon>
        <taxon>Promicromonosporaceae</taxon>
        <taxon>Myceligenerans</taxon>
    </lineage>
</organism>
<dbReference type="PANTHER" id="PTHR43685:SF3">
    <property type="entry name" value="SLR2126 PROTEIN"/>
    <property type="match status" value="1"/>
</dbReference>
<dbReference type="EMBL" id="JABBYC010000030">
    <property type="protein sequence ID" value="MBL0887532.1"/>
    <property type="molecule type" value="Genomic_DNA"/>
</dbReference>
<accession>A0ABS1LMR3</accession>
<dbReference type="RefSeq" id="WP_201848728.1">
    <property type="nucleotide sequence ID" value="NZ_JABBYC010000030.1"/>
</dbReference>